<feature type="transmembrane region" description="Helical" evidence="6">
    <location>
        <begin position="248"/>
        <end position="272"/>
    </location>
</feature>
<feature type="transmembrane region" description="Helical" evidence="6">
    <location>
        <begin position="216"/>
        <end position="236"/>
    </location>
</feature>
<evidence type="ECO:0000256" key="5">
    <source>
        <dbReference type="ARBA" id="ARBA00023136"/>
    </source>
</evidence>
<dbReference type="SUPFAM" id="SSF103473">
    <property type="entry name" value="MFS general substrate transporter"/>
    <property type="match status" value="1"/>
</dbReference>
<dbReference type="GO" id="GO:0046943">
    <property type="term" value="F:carboxylic acid transmembrane transporter activity"/>
    <property type="evidence" value="ECO:0007669"/>
    <property type="project" value="TreeGrafter"/>
</dbReference>
<dbReference type="Pfam" id="PF07690">
    <property type="entry name" value="MFS_1"/>
    <property type="match status" value="1"/>
</dbReference>
<accession>A0A2U3D937</accession>
<comment type="caution">
    <text evidence="8">The sequence shown here is derived from an EMBL/GenBank/DDBJ whole genome shotgun (WGS) entry which is preliminary data.</text>
</comment>
<dbReference type="GO" id="GO:0005886">
    <property type="term" value="C:plasma membrane"/>
    <property type="evidence" value="ECO:0007669"/>
    <property type="project" value="UniProtKB-SubCell"/>
</dbReference>
<evidence type="ECO:0000259" key="7">
    <source>
        <dbReference type="PROSITE" id="PS50850"/>
    </source>
</evidence>
<dbReference type="InterPro" id="IPR005829">
    <property type="entry name" value="Sugar_transporter_CS"/>
</dbReference>
<evidence type="ECO:0000313" key="8">
    <source>
        <dbReference type="EMBL" id="PWI57790.1"/>
    </source>
</evidence>
<evidence type="ECO:0000256" key="1">
    <source>
        <dbReference type="ARBA" id="ARBA00004651"/>
    </source>
</evidence>
<feature type="transmembrane region" description="Helical" evidence="6">
    <location>
        <begin position="279"/>
        <end position="297"/>
    </location>
</feature>
<organism evidence="8 9">
    <name type="scientific">Sulfoacidibacillus thermotolerans</name>
    <name type="common">Acidibacillus sulfuroxidans</name>
    <dbReference type="NCBI Taxonomy" id="1765684"/>
    <lineage>
        <taxon>Bacteria</taxon>
        <taxon>Bacillati</taxon>
        <taxon>Bacillota</taxon>
        <taxon>Bacilli</taxon>
        <taxon>Bacillales</taxon>
        <taxon>Alicyclobacillaceae</taxon>
        <taxon>Sulfoacidibacillus</taxon>
    </lineage>
</organism>
<feature type="transmembrane region" description="Helical" evidence="6">
    <location>
        <begin position="48"/>
        <end position="70"/>
    </location>
</feature>
<dbReference type="EMBL" id="MPDK01000009">
    <property type="protein sequence ID" value="PWI57790.1"/>
    <property type="molecule type" value="Genomic_DNA"/>
</dbReference>
<feature type="transmembrane region" description="Helical" evidence="6">
    <location>
        <begin position="338"/>
        <end position="361"/>
    </location>
</feature>
<feature type="transmembrane region" description="Helical" evidence="6">
    <location>
        <begin position="136"/>
        <end position="157"/>
    </location>
</feature>
<evidence type="ECO:0000256" key="6">
    <source>
        <dbReference type="SAM" id="Phobius"/>
    </source>
</evidence>
<dbReference type="Proteomes" id="UP000245380">
    <property type="component" value="Unassembled WGS sequence"/>
</dbReference>
<dbReference type="PROSITE" id="PS50850">
    <property type="entry name" value="MFS"/>
    <property type="match status" value="1"/>
</dbReference>
<dbReference type="InterPro" id="IPR020846">
    <property type="entry name" value="MFS_dom"/>
</dbReference>
<keyword evidence="5 6" id="KW-0472">Membrane</keyword>
<keyword evidence="9" id="KW-1185">Reference proteome</keyword>
<dbReference type="InterPro" id="IPR036259">
    <property type="entry name" value="MFS_trans_sf"/>
</dbReference>
<evidence type="ECO:0000256" key="3">
    <source>
        <dbReference type="ARBA" id="ARBA00022692"/>
    </source>
</evidence>
<feature type="transmembrane region" description="Helical" evidence="6">
    <location>
        <begin position="77"/>
        <end position="96"/>
    </location>
</feature>
<evidence type="ECO:0000256" key="2">
    <source>
        <dbReference type="ARBA" id="ARBA00022448"/>
    </source>
</evidence>
<dbReference type="CDD" id="cd17316">
    <property type="entry name" value="MFS_SV2_like"/>
    <property type="match status" value="1"/>
</dbReference>
<proteinExistence type="predicted"/>
<dbReference type="PANTHER" id="PTHR23508">
    <property type="entry name" value="CARBOXYLIC ACID TRANSPORTER PROTEIN HOMOLOG"/>
    <property type="match status" value="1"/>
</dbReference>
<sequence>MVEAQDLSKKLLLASGIGMLFDAMDVGLLGFVIAALILAWHISPQSAGLLGSITLVGMALGSAGAGLYADRVGRKKAFLITLLIYSFASGISAFATSIGFLIVMRFITGFGLGGELPVATTFVLESSPPEKRGGRTALLETFWAFGSIVAALIGYLLIPLFTWRAAFAITVFPALYALYLRRTLPETPAFKGLKQTLNFKQNMVHLWQAKLRKRTILLWVLWFTANFAYYGMFFWLPSVLVLKGYSLIHSFGYVLIMAIAQVPGYLASAWLVEKIGRKWTLVLFSLVSAISALLFGLSNSLTLLLLFGVILNFSNLGAWGATYVFSVEQYPPISRATGLGWAMGIGKIGGVVAPYLVGALVAAKTPFAHIFSLFFIVTLIGVVVLLTLGKDVRTDESAFLMADTPNYSHEL</sequence>
<dbReference type="AlphaFoldDB" id="A0A2U3D937"/>
<gene>
    <name evidence="8" type="ORF">BM613_07250</name>
</gene>
<comment type="subcellular location">
    <subcellularLocation>
        <location evidence="1">Cell membrane</location>
        <topology evidence="1">Multi-pass membrane protein</topology>
    </subcellularLocation>
</comment>
<evidence type="ECO:0000256" key="4">
    <source>
        <dbReference type="ARBA" id="ARBA00022989"/>
    </source>
</evidence>
<dbReference type="PANTHER" id="PTHR23508:SF10">
    <property type="entry name" value="CARBOXYLIC ACID TRANSPORTER PROTEIN HOMOLOG"/>
    <property type="match status" value="1"/>
</dbReference>
<keyword evidence="2" id="KW-0813">Transport</keyword>
<feature type="transmembrane region" description="Helical" evidence="6">
    <location>
        <begin position="367"/>
        <end position="388"/>
    </location>
</feature>
<feature type="transmembrane region" description="Helical" evidence="6">
    <location>
        <begin position="12"/>
        <end position="42"/>
    </location>
</feature>
<keyword evidence="3 6" id="KW-0812">Transmembrane</keyword>
<dbReference type="PROSITE" id="PS00216">
    <property type="entry name" value="SUGAR_TRANSPORT_1"/>
    <property type="match status" value="2"/>
</dbReference>
<feature type="domain" description="Major facilitator superfamily (MFS) profile" evidence="7">
    <location>
        <begin position="11"/>
        <end position="393"/>
    </location>
</feature>
<feature type="transmembrane region" description="Helical" evidence="6">
    <location>
        <begin position="303"/>
        <end position="326"/>
    </location>
</feature>
<dbReference type="Gene3D" id="1.20.1250.20">
    <property type="entry name" value="MFS general substrate transporter like domains"/>
    <property type="match status" value="2"/>
</dbReference>
<reference evidence="8 9" key="1">
    <citation type="submission" date="2016-11" db="EMBL/GenBank/DDBJ databases">
        <title>Comparative genomics of Acidibacillus ferroxidans species.</title>
        <authorList>
            <person name="Oliveira G."/>
            <person name="Nunes G."/>
            <person name="Oliveira R."/>
            <person name="Araujo F."/>
            <person name="Salim A."/>
            <person name="Scholte L."/>
            <person name="Morais D."/>
            <person name="Nancucheo I."/>
            <person name="Johnson D.B."/>
            <person name="Grail B."/>
            <person name="Bittencourt J."/>
            <person name="Valadares R."/>
        </authorList>
    </citation>
    <scope>NUCLEOTIDE SEQUENCE [LARGE SCALE GENOMIC DNA]</scope>
    <source>
        <strain evidence="8 9">Y002</strain>
    </source>
</reference>
<evidence type="ECO:0000313" key="9">
    <source>
        <dbReference type="Proteomes" id="UP000245380"/>
    </source>
</evidence>
<dbReference type="InterPro" id="IPR011701">
    <property type="entry name" value="MFS"/>
</dbReference>
<keyword evidence="4 6" id="KW-1133">Transmembrane helix</keyword>
<protein>
    <submittedName>
        <fullName evidence="8">MFS transporter</fullName>
    </submittedName>
</protein>
<name>A0A2U3D937_SULT2</name>
<dbReference type="PROSITE" id="PS00217">
    <property type="entry name" value="SUGAR_TRANSPORT_2"/>
    <property type="match status" value="1"/>
</dbReference>